<evidence type="ECO:0000313" key="2">
    <source>
        <dbReference type="EMBL" id="EFG47764.1"/>
    </source>
</evidence>
<dbReference type="EMBL" id="ADNU01000023">
    <property type="protein sequence ID" value="EFG47764.1"/>
    <property type="molecule type" value="Genomic_DNA"/>
</dbReference>
<sequence length="42" mass="4911">MACSKFSHLLKRNKTWDTSEYENAHREQQSTQTADAELIDAR</sequence>
<accession>D4YLN1</accession>
<protein>
    <submittedName>
        <fullName evidence="2">Uncharacterized protein</fullName>
    </submittedName>
</protein>
<organism evidence="2 3">
    <name type="scientific">Brevibacterium mcbrellneri ATCC 49030</name>
    <dbReference type="NCBI Taxonomy" id="585530"/>
    <lineage>
        <taxon>Bacteria</taxon>
        <taxon>Bacillati</taxon>
        <taxon>Actinomycetota</taxon>
        <taxon>Actinomycetes</taxon>
        <taxon>Micrococcales</taxon>
        <taxon>Brevibacteriaceae</taxon>
        <taxon>Brevibacterium</taxon>
    </lineage>
</organism>
<reference evidence="2 3" key="1">
    <citation type="submission" date="2010-04" db="EMBL/GenBank/DDBJ databases">
        <authorList>
            <person name="Qin X."/>
            <person name="Bachman B."/>
            <person name="Battles P."/>
            <person name="Bell A."/>
            <person name="Bess C."/>
            <person name="Bickham C."/>
            <person name="Chaboub L."/>
            <person name="Chen D."/>
            <person name="Coyle M."/>
            <person name="Deiros D.R."/>
            <person name="Dinh H."/>
            <person name="Forbes L."/>
            <person name="Fowler G."/>
            <person name="Francisco L."/>
            <person name="Fu Q."/>
            <person name="Gubbala S."/>
            <person name="Hale W."/>
            <person name="Han Y."/>
            <person name="Hemphill L."/>
            <person name="Highlander S.K."/>
            <person name="Hirani K."/>
            <person name="Hogues M."/>
            <person name="Jackson L."/>
            <person name="Jakkamsetti A."/>
            <person name="Javaid M."/>
            <person name="Jiang H."/>
            <person name="Korchina V."/>
            <person name="Kovar C."/>
            <person name="Lara F."/>
            <person name="Lee S."/>
            <person name="Mata R."/>
            <person name="Mathew T."/>
            <person name="Moen C."/>
            <person name="Morales K."/>
            <person name="Munidasa M."/>
            <person name="Nazareth L."/>
            <person name="Ngo R."/>
            <person name="Nguyen L."/>
            <person name="Okwuonu G."/>
            <person name="Ongeri F."/>
            <person name="Patil S."/>
            <person name="Petrosino J."/>
            <person name="Pham C."/>
            <person name="Pham P."/>
            <person name="Pu L.-L."/>
            <person name="Puazo M."/>
            <person name="Raj R."/>
            <person name="Reid J."/>
            <person name="Rouhana J."/>
            <person name="Saada N."/>
            <person name="Shang Y."/>
            <person name="Simmons D."/>
            <person name="Thornton R."/>
            <person name="Warren J."/>
            <person name="Weissenberger G."/>
            <person name="Zhang J."/>
            <person name="Zhang L."/>
            <person name="Zhou C."/>
            <person name="Zhu D."/>
            <person name="Muzny D."/>
            <person name="Worley K."/>
            <person name="Gibbs R."/>
        </authorList>
    </citation>
    <scope>NUCLEOTIDE SEQUENCE [LARGE SCALE GENOMIC DNA]</scope>
    <source>
        <strain evidence="2 3">ATCC 49030</strain>
    </source>
</reference>
<name>D4YLN1_9MICO</name>
<dbReference type="AlphaFoldDB" id="D4YLN1"/>
<comment type="caution">
    <text evidence="2">The sequence shown here is derived from an EMBL/GenBank/DDBJ whole genome shotgun (WGS) entry which is preliminary data.</text>
</comment>
<feature type="compositionally biased region" description="Basic and acidic residues" evidence="1">
    <location>
        <begin position="17"/>
        <end position="28"/>
    </location>
</feature>
<gene>
    <name evidence="2" type="ORF">HMPREF0183_0841</name>
</gene>
<evidence type="ECO:0000256" key="1">
    <source>
        <dbReference type="SAM" id="MobiDB-lite"/>
    </source>
</evidence>
<feature type="region of interest" description="Disordered" evidence="1">
    <location>
        <begin position="17"/>
        <end position="42"/>
    </location>
</feature>
<proteinExistence type="predicted"/>
<dbReference type="STRING" id="585530.HMPREF0183_0841"/>
<dbReference type="Proteomes" id="UP000005714">
    <property type="component" value="Unassembled WGS sequence"/>
</dbReference>
<evidence type="ECO:0000313" key="3">
    <source>
        <dbReference type="Proteomes" id="UP000005714"/>
    </source>
</evidence>
<keyword evidence="3" id="KW-1185">Reference proteome</keyword>